<protein>
    <submittedName>
        <fullName evidence="11">Zinc finger C2H2-type</fullName>
    </submittedName>
</protein>
<keyword evidence="5" id="KW-0862">Zinc</keyword>
<dbReference type="PANTHER" id="PTHR47772">
    <property type="entry name" value="ZINC FINGER PROTEIN 200"/>
    <property type="match status" value="1"/>
</dbReference>
<keyword evidence="8" id="KW-0539">Nucleus</keyword>
<proteinExistence type="predicted"/>
<dbReference type="InterPro" id="IPR036236">
    <property type="entry name" value="Znf_C2H2_sf"/>
</dbReference>
<dbReference type="GO" id="GO:0005634">
    <property type="term" value="C:nucleus"/>
    <property type="evidence" value="ECO:0007669"/>
    <property type="project" value="UniProtKB-SubCell"/>
</dbReference>
<dbReference type="InterPro" id="IPR013087">
    <property type="entry name" value="Znf_C2H2_type"/>
</dbReference>
<dbReference type="EMBL" id="CABPRJ010001919">
    <property type="protein sequence ID" value="VVC41447.1"/>
    <property type="molecule type" value="Genomic_DNA"/>
</dbReference>
<evidence type="ECO:0000256" key="8">
    <source>
        <dbReference type="ARBA" id="ARBA00023242"/>
    </source>
</evidence>
<evidence type="ECO:0000256" key="3">
    <source>
        <dbReference type="ARBA" id="ARBA00022737"/>
    </source>
</evidence>
<evidence type="ECO:0000259" key="10">
    <source>
        <dbReference type="PROSITE" id="PS50157"/>
    </source>
</evidence>
<feature type="domain" description="C2H2-type" evidence="10">
    <location>
        <begin position="85"/>
        <end position="107"/>
    </location>
</feature>
<feature type="domain" description="C2H2-type" evidence="10">
    <location>
        <begin position="57"/>
        <end position="84"/>
    </location>
</feature>
<keyword evidence="7" id="KW-0804">Transcription</keyword>
<name>A0A5E4NE71_9HEMI</name>
<feature type="domain" description="C2H2-type" evidence="10">
    <location>
        <begin position="1"/>
        <end position="28"/>
    </location>
</feature>
<evidence type="ECO:0000256" key="9">
    <source>
        <dbReference type="PROSITE-ProRule" id="PRU00042"/>
    </source>
</evidence>
<evidence type="ECO:0000313" key="11">
    <source>
        <dbReference type="EMBL" id="VVC41447.1"/>
    </source>
</evidence>
<keyword evidence="4 9" id="KW-0863">Zinc-finger</keyword>
<dbReference type="Pfam" id="PF00096">
    <property type="entry name" value="zf-C2H2"/>
    <property type="match status" value="1"/>
</dbReference>
<evidence type="ECO:0000313" key="12">
    <source>
        <dbReference type="Proteomes" id="UP000325440"/>
    </source>
</evidence>
<keyword evidence="12" id="KW-1185">Reference proteome</keyword>
<dbReference type="SMART" id="SM00355">
    <property type="entry name" value="ZnF_C2H2"/>
    <property type="match status" value="3"/>
</dbReference>
<evidence type="ECO:0000256" key="5">
    <source>
        <dbReference type="ARBA" id="ARBA00022833"/>
    </source>
</evidence>
<keyword evidence="2" id="KW-0479">Metal-binding</keyword>
<reference evidence="11 12" key="1">
    <citation type="submission" date="2019-08" db="EMBL/GenBank/DDBJ databases">
        <authorList>
            <person name="Alioto T."/>
            <person name="Alioto T."/>
            <person name="Gomez Garrido J."/>
        </authorList>
    </citation>
    <scope>NUCLEOTIDE SEQUENCE [LARGE SCALE GENOMIC DNA]</scope>
</reference>
<evidence type="ECO:0000256" key="6">
    <source>
        <dbReference type="ARBA" id="ARBA00023015"/>
    </source>
</evidence>
<keyword evidence="3" id="KW-0677">Repeat</keyword>
<dbReference type="OrthoDB" id="6594755at2759"/>
<comment type="subcellular location">
    <subcellularLocation>
        <location evidence="1">Nucleus</location>
    </subcellularLocation>
</comment>
<dbReference type="PANTHER" id="PTHR47772:SF1">
    <property type="entry name" value="ZINC FINGER PROTEIN 200"/>
    <property type="match status" value="1"/>
</dbReference>
<accession>A0A5E4NE71</accession>
<keyword evidence="6" id="KW-0805">Transcription regulation</keyword>
<organism evidence="11 12">
    <name type="scientific">Cinara cedri</name>
    <dbReference type="NCBI Taxonomy" id="506608"/>
    <lineage>
        <taxon>Eukaryota</taxon>
        <taxon>Metazoa</taxon>
        <taxon>Ecdysozoa</taxon>
        <taxon>Arthropoda</taxon>
        <taxon>Hexapoda</taxon>
        <taxon>Insecta</taxon>
        <taxon>Pterygota</taxon>
        <taxon>Neoptera</taxon>
        <taxon>Paraneoptera</taxon>
        <taxon>Hemiptera</taxon>
        <taxon>Sternorrhyncha</taxon>
        <taxon>Aphidomorpha</taxon>
        <taxon>Aphidoidea</taxon>
        <taxon>Aphididae</taxon>
        <taxon>Lachninae</taxon>
        <taxon>Cinara</taxon>
    </lineage>
</organism>
<dbReference type="PROSITE" id="PS50157">
    <property type="entry name" value="ZINC_FINGER_C2H2_2"/>
    <property type="match status" value="3"/>
</dbReference>
<evidence type="ECO:0000256" key="2">
    <source>
        <dbReference type="ARBA" id="ARBA00022723"/>
    </source>
</evidence>
<dbReference type="Proteomes" id="UP000325440">
    <property type="component" value="Unassembled WGS sequence"/>
</dbReference>
<evidence type="ECO:0000256" key="1">
    <source>
        <dbReference type="ARBA" id="ARBA00004123"/>
    </source>
</evidence>
<evidence type="ECO:0000256" key="4">
    <source>
        <dbReference type="ARBA" id="ARBA00022771"/>
    </source>
</evidence>
<dbReference type="SUPFAM" id="SSF57667">
    <property type="entry name" value="beta-beta-alpha zinc fingers"/>
    <property type="match status" value="2"/>
</dbReference>
<dbReference type="PROSITE" id="PS00028">
    <property type="entry name" value="ZINC_FINGER_C2H2_1"/>
    <property type="match status" value="3"/>
</dbReference>
<dbReference type="AlphaFoldDB" id="A0A5E4NE71"/>
<sequence length="113" mass="13684">MCDICYKWFVQNSQLDVHVSAVHYNARPYSCMLCNNSLRQKERKTRTWSHVNDTRKYQCPYCDKTCRKWYDLILHIRAHTGEQPFKCCMCGRGFVQMCDTHKHEMFHFKPVNR</sequence>
<dbReference type="Gene3D" id="3.30.160.60">
    <property type="entry name" value="Classic Zinc Finger"/>
    <property type="match status" value="3"/>
</dbReference>
<gene>
    <name evidence="11" type="ORF">CINCED_3A008696</name>
</gene>
<dbReference type="InterPro" id="IPR050636">
    <property type="entry name" value="C2H2-ZF_domain-containing"/>
</dbReference>
<dbReference type="GO" id="GO:0008270">
    <property type="term" value="F:zinc ion binding"/>
    <property type="evidence" value="ECO:0007669"/>
    <property type="project" value="UniProtKB-KW"/>
</dbReference>
<evidence type="ECO:0000256" key="7">
    <source>
        <dbReference type="ARBA" id="ARBA00023163"/>
    </source>
</evidence>